<feature type="transmembrane region" description="Helical" evidence="5">
    <location>
        <begin position="179"/>
        <end position="202"/>
    </location>
</feature>
<dbReference type="AlphaFoldDB" id="A0A6A5Z1F4"/>
<dbReference type="Proteomes" id="UP000799770">
    <property type="component" value="Unassembled WGS sequence"/>
</dbReference>
<dbReference type="InterPro" id="IPR011701">
    <property type="entry name" value="MFS"/>
</dbReference>
<name>A0A6A5Z1F4_9PLEO</name>
<feature type="transmembrane region" description="Helical" evidence="5">
    <location>
        <begin position="94"/>
        <end position="113"/>
    </location>
</feature>
<feature type="transmembrane region" description="Helical" evidence="5">
    <location>
        <begin position="360"/>
        <end position="379"/>
    </location>
</feature>
<dbReference type="EMBL" id="ML977329">
    <property type="protein sequence ID" value="KAF2112853.1"/>
    <property type="molecule type" value="Genomic_DNA"/>
</dbReference>
<dbReference type="OrthoDB" id="10021397at2759"/>
<feature type="transmembrane region" description="Helical" evidence="5">
    <location>
        <begin position="256"/>
        <end position="276"/>
    </location>
</feature>
<evidence type="ECO:0000256" key="3">
    <source>
        <dbReference type="ARBA" id="ARBA00022989"/>
    </source>
</evidence>
<feature type="transmembrane region" description="Helical" evidence="5">
    <location>
        <begin position="152"/>
        <end position="173"/>
    </location>
</feature>
<feature type="transmembrane region" description="Helical" evidence="5">
    <location>
        <begin position="119"/>
        <end position="140"/>
    </location>
</feature>
<feature type="domain" description="Major facilitator superfamily (MFS) profile" evidence="6">
    <location>
        <begin position="30"/>
        <end position="518"/>
    </location>
</feature>
<feature type="transmembrane region" description="Helical" evidence="5">
    <location>
        <begin position="421"/>
        <end position="445"/>
    </location>
</feature>
<evidence type="ECO:0000256" key="2">
    <source>
        <dbReference type="ARBA" id="ARBA00022692"/>
    </source>
</evidence>
<feature type="transmembrane region" description="Helical" evidence="5">
    <location>
        <begin position="222"/>
        <end position="244"/>
    </location>
</feature>
<dbReference type="PROSITE" id="PS50850">
    <property type="entry name" value="MFS"/>
    <property type="match status" value="1"/>
</dbReference>
<feature type="transmembrane region" description="Helical" evidence="5">
    <location>
        <begin position="330"/>
        <end position="351"/>
    </location>
</feature>
<dbReference type="InterPro" id="IPR020846">
    <property type="entry name" value="MFS_dom"/>
</dbReference>
<feature type="transmembrane region" description="Helical" evidence="5">
    <location>
        <begin position="491"/>
        <end position="513"/>
    </location>
</feature>
<evidence type="ECO:0000313" key="7">
    <source>
        <dbReference type="EMBL" id="KAF2112853.1"/>
    </source>
</evidence>
<dbReference type="SUPFAM" id="SSF103473">
    <property type="entry name" value="MFS general substrate transporter"/>
    <property type="match status" value="1"/>
</dbReference>
<sequence>MNEHDTAQASHDADHERDAEYPQGLKLFSIVVAIMLSMFLIALDQGIVATAVPKITDRFHSVDDVGWYGSAYLLMTCLQLFYGKLYTVFPLKAVFLASIILFEAGSLICGLAPSSIVLIVGRVIAGIGGSGVYSGGFILLAQTVPLSKRPLYAALDSATFGLGSVSGPLLGGVFTDKLSWRWCFYINLPFGVLTAVTVFLLFKSSKTSDQDNKDLKAVLAGLDSLGIALLMASLLCLLLALHWGGLQFSWGNSRMIVVYIFSAVLFAAFLSVQHWVPAVQSSLPSEIVRQRSIAAGCVYYMGWGGSFMPLVYFLPIWFQAIQGVSAFSSGIRTIPMILAYVVASIGGGVVVTKVGYYKPLLVASSLLMAVGAGLISTFTKDSGPAQWIGFQVVYGVGLGLGADLPLVAAQTVLSRRQIPRATALLVLFQTLSATVFISVCESIFVNRLGIHLQHLLPDFDLQTLTGVGAVDLISKYDTKGDADLLSAYNSALAETFVVSVVLASITIIGSLAIENGNVKAGDES</sequence>
<dbReference type="FunFam" id="1.20.1250.20:FF:000196">
    <property type="entry name" value="MFS toxin efflux pump (AflT)"/>
    <property type="match status" value="1"/>
</dbReference>
<dbReference type="CDD" id="cd17502">
    <property type="entry name" value="MFS_Azr1_MDR_like"/>
    <property type="match status" value="1"/>
</dbReference>
<keyword evidence="2 5" id="KW-0812">Transmembrane</keyword>
<reference evidence="7" key="1">
    <citation type="journal article" date="2020" name="Stud. Mycol.">
        <title>101 Dothideomycetes genomes: a test case for predicting lifestyles and emergence of pathogens.</title>
        <authorList>
            <person name="Haridas S."/>
            <person name="Albert R."/>
            <person name="Binder M."/>
            <person name="Bloem J."/>
            <person name="Labutti K."/>
            <person name="Salamov A."/>
            <person name="Andreopoulos B."/>
            <person name="Baker S."/>
            <person name="Barry K."/>
            <person name="Bills G."/>
            <person name="Bluhm B."/>
            <person name="Cannon C."/>
            <person name="Castanera R."/>
            <person name="Culley D."/>
            <person name="Daum C."/>
            <person name="Ezra D."/>
            <person name="Gonzalez J."/>
            <person name="Henrissat B."/>
            <person name="Kuo A."/>
            <person name="Liang C."/>
            <person name="Lipzen A."/>
            <person name="Lutzoni F."/>
            <person name="Magnuson J."/>
            <person name="Mondo S."/>
            <person name="Nolan M."/>
            <person name="Ohm R."/>
            <person name="Pangilinan J."/>
            <person name="Park H.-J."/>
            <person name="Ramirez L."/>
            <person name="Alfaro M."/>
            <person name="Sun H."/>
            <person name="Tritt A."/>
            <person name="Yoshinaga Y."/>
            <person name="Zwiers L.-H."/>
            <person name="Turgeon B."/>
            <person name="Goodwin S."/>
            <person name="Spatafora J."/>
            <person name="Crous P."/>
            <person name="Grigoriev I."/>
        </authorList>
    </citation>
    <scope>NUCLEOTIDE SEQUENCE</scope>
    <source>
        <strain evidence="7">CBS 627.86</strain>
    </source>
</reference>
<dbReference type="Gene3D" id="1.20.1250.20">
    <property type="entry name" value="MFS general substrate transporter like domains"/>
    <property type="match status" value="2"/>
</dbReference>
<keyword evidence="8" id="KW-1185">Reference proteome</keyword>
<dbReference type="GO" id="GO:0022857">
    <property type="term" value="F:transmembrane transporter activity"/>
    <property type="evidence" value="ECO:0007669"/>
    <property type="project" value="InterPro"/>
</dbReference>
<gene>
    <name evidence="7" type="ORF">BDV96DRAFT_496967</name>
</gene>
<comment type="subcellular location">
    <subcellularLocation>
        <location evidence="1">Membrane</location>
        <topology evidence="1">Multi-pass membrane protein</topology>
    </subcellularLocation>
</comment>
<feature type="transmembrane region" description="Helical" evidence="5">
    <location>
        <begin position="27"/>
        <end position="53"/>
    </location>
</feature>
<dbReference type="GO" id="GO:0005886">
    <property type="term" value="C:plasma membrane"/>
    <property type="evidence" value="ECO:0007669"/>
    <property type="project" value="TreeGrafter"/>
</dbReference>
<dbReference type="PANTHER" id="PTHR23501:SF199">
    <property type="entry name" value="MFS EFFLUX TRANSPORTER INPD-RELATED"/>
    <property type="match status" value="1"/>
</dbReference>
<evidence type="ECO:0000259" key="6">
    <source>
        <dbReference type="PROSITE" id="PS50850"/>
    </source>
</evidence>
<evidence type="ECO:0000313" key="8">
    <source>
        <dbReference type="Proteomes" id="UP000799770"/>
    </source>
</evidence>
<feature type="transmembrane region" description="Helical" evidence="5">
    <location>
        <begin position="385"/>
        <end position="409"/>
    </location>
</feature>
<feature type="transmembrane region" description="Helical" evidence="5">
    <location>
        <begin position="297"/>
        <end position="318"/>
    </location>
</feature>
<dbReference type="PANTHER" id="PTHR23501">
    <property type="entry name" value="MAJOR FACILITATOR SUPERFAMILY"/>
    <property type="match status" value="1"/>
</dbReference>
<dbReference type="InterPro" id="IPR036259">
    <property type="entry name" value="MFS_trans_sf"/>
</dbReference>
<protein>
    <submittedName>
        <fullName evidence="7">Major facilitator superfamily domain-containing protein</fullName>
    </submittedName>
</protein>
<dbReference type="Pfam" id="PF07690">
    <property type="entry name" value="MFS_1"/>
    <property type="match status" value="1"/>
</dbReference>
<feature type="transmembrane region" description="Helical" evidence="5">
    <location>
        <begin position="65"/>
        <end position="82"/>
    </location>
</feature>
<keyword evidence="4 5" id="KW-0472">Membrane</keyword>
<evidence type="ECO:0000256" key="1">
    <source>
        <dbReference type="ARBA" id="ARBA00004141"/>
    </source>
</evidence>
<accession>A0A6A5Z1F4</accession>
<proteinExistence type="predicted"/>
<organism evidence="7 8">
    <name type="scientific">Lophiotrema nucula</name>
    <dbReference type="NCBI Taxonomy" id="690887"/>
    <lineage>
        <taxon>Eukaryota</taxon>
        <taxon>Fungi</taxon>
        <taxon>Dikarya</taxon>
        <taxon>Ascomycota</taxon>
        <taxon>Pezizomycotina</taxon>
        <taxon>Dothideomycetes</taxon>
        <taxon>Pleosporomycetidae</taxon>
        <taxon>Pleosporales</taxon>
        <taxon>Lophiotremataceae</taxon>
        <taxon>Lophiotrema</taxon>
    </lineage>
</organism>
<keyword evidence="3 5" id="KW-1133">Transmembrane helix</keyword>
<evidence type="ECO:0000256" key="4">
    <source>
        <dbReference type="ARBA" id="ARBA00023136"/>
    </source>
</evidence>
<evidence type="ECO:0000256" key="5">
    <source>
        <dbReference type="SAM" id="Phobius"/>
    </source>
</evidence>